<proteinExistence type="predicted"/>
<organism evidence="2 3">
    <name type="scientific">Leeuwenhoekiella aestuarii</name>
    <dbReference type="NCBI Taxonomy" id="2249426"/>
    <lineage>
        <taxon>Bacteria</taxon>
        <taxon>Pseudomonadati</taxon>
        <taxon>Bacteroidota</taxon>
        <taxon>Flavobacteriia</taxon>
        <taxon>Flavobacteriales</taxon>
        <taxon>Flavobacteriaceae</taxon>
        <taxon>Leeuwenhoekiella</taxon>
    </lineage>
</organism>
<comment type="caution">
    <text evidence="2">The sequence shown here is derived from an EMBL/GenBank/DDBJ whole genome shotgun (WGS) entry which is preliminary data.</text>
</comment>
<evidence type="ECO:0000256" key="1">
    <source>
        <dbReference type="SAM" id="SignalP"/>
    </source>
</evidence>
<dbReference type="AlphaFoldDB" id="A0A4Q0NQ60"/>
<accession>A0A4Q0NQ60</accession>
<name>A0A4Q0NQ60_9FLAO</name>
<reference evidence="2 3" key="1">
    <citation type="submission" date="2018-07" db="EMBL/GenBank/DDBJ databases">
        <title>Leeuwenhoekiella genomics.</title>
        <authorList>
            <person name="Tahon G."/>
            <person name="Willems A."/>
        </authorList>
    </citation>
    <scope>NUCLEOTIDE SEQUENCE [LARGE SCALE GENOMIC DNA]</scope>
    <source>
        <strain evidence="2 3">R-50232</strain>
    </source>
</reference>
<keyword evidence="3" id="KW-1185">Reference proteome</keyword>
<sequence length="184" mass="20953">MKSIILKSILVATLVFGSTATAQKFSELDKSPLDIAMFRGQDKAPRVRVIYSRPQKKGRDVFAEKDGMEKYGEVWRTGANESTEIKFYKDMMVGDTKVPAGTYTLFTIPTEDEWTVILNKDLDTWGAYGYKEERDLVRFKIPAHKTAAPIEAFSISFQPTEDGSDMFLGWDDLYIQIPIEEVEM</sequence>
<dbReference type="Proteomes" id="UP000289821">
    <property type="component" value="Unassembled WGS sequence"/>
</dbReference>
<feature type="signal peptide" evidence="1">
    <location>
        <begin position="1"/>
        <end position="22"/>
    </location>
</feature>
<dbReference type="RefSeq" id="WP_128762237.1">
    <property type="nucleotide sequence ID" value="NZ_QOVI01000006.1"/>
</dbReference>
<evidence type="ECO:0000313" key="3">
    <source>
        <dbReference type="Proteomes" id="UP000289821"/>
    </source>
</evidence>
<keyword evidence="1" id="KW-0732">Signal</keyword>
<evidence type="ECO:0000313" key="2">
    <source>
        <dbReference type="EMBL" id="RXG12562.1"/>
    </source>
</evidence>
<evidence type="ECO:0008006" key="4">
    <source>
        <dbReference type="Google" id="ProtNLM"/>
    </source>
</evidence>
<gene>
    <name evidence="2" type="ORF">DSM04_10643</name>
</gene>
<dbReference type="InterPro" id="IPR021314">
    <property type="entry name" value="DUF2911"/>
</dbReference>
<dbReference type="Pfam" id="PF11138">
    <property type="entry name" value="DUF2911"/>
    <property type="match status" value="1"/>
</dbReference>
<feature type="chain" id="PRO_5020558754" description="DUF2911 family protein" evidence="1">
    <location>
        <begin position="23"/>
        <end position="184"/>
    </location>
</feature>
<dbReference type="EMBL" id="QOVI01000006">
    <property type="protein sequence ID" value="RXG12562.1"/>
    <property type="molecule type" value="Genomic_DNA"/>
</dbReference>
<dbReference type="OrthoDB" id="187854at2"/>
<protein>
    <recommendedName>
        <fullName evidence="4">DUF2911 family protein</fullName>
    </recommendedName>
</protein>